<organism evidence="1 2">
    <name type="scientific">Trichinella zimbabwensis</name>
    <dbReference type="NCBI Taxonomy" id="268475"/>
    <lineage>
        <taxon>Eukaryota</taxon>
        <taxon>Metazoa</taxon>
        <taxon>Ecdysozoa</taxon>
        <taxon>Nematoda</taxon>
        <taxon>Enoplea</taxon>
        <taxon>Dorylaimia</taxon>
        <taxon>Trichinellida</taxon>
        <taxon>Trichinellidae</taxon>
        <taxon>Trichinella</taxon>
    </lineage>
</organism>
<name>A0A0V1HIM5_9BILA</name>
<dbReference type="AlphaFoldDB" id="A0A0V1HIM5"/>
<sequence length="67" mass="7453">MKFSTSEMIDYQIDCFESSVCHSFTNFVALALSVINCEVKGSNTAAAFNRHSTCLFWADISFNLCAD</sequence>
<reference evidence="1 2" key="1">
    <citation type="submission" date="2015-01" db="EMBL/GenBank/DDBJ databases">
        <title>Evolution of Trichinella species and genotypes.</title>
        <authorList>
            <person name="Korhonen P.K."/>
            <person name="Edoardo P."/>
            <person name="Giuseppe L.R."/>
            <person name="Gasser R.B."/>
        </authorList>
    </citation>
    <scope>NUCLEOTIDE SEQUENCE [LARGE SCALE GENOMIC DNA]</scope>
    <source>
        <strain evidence="1">ISS1029</strain>
    </source>
</reference>
<gene>
    <name evidence="1" type="ORF">T11_14698</name>
</gene>
<comment type="caution">
    <text evidence="1">The sequence shown here is derived from an EMBL/GenBank/DDBJ whole genome shotgun (WGS) entry which is preliminary data.</text>
</comment>
<keyword evidence="2" id="KW-1185">Reference proteome</keyword>
<accession>A0A0V1HIM5</accession>
<evidence type="ECO:0000313" key="1">
    <source>
        <dbReference type="EMBL" id="KRZ10143.1"/>
    </source>
</evidence>
<protein>
    <submittedName>
        <fullName evidence="1">Uncharacterized protein</fullName>
    </submittedName>
</protein>
<evidence type="ECO:0000313" key="2">
    <source>
        <dbReference type="Proteomes" id="UP000055024"/>
    </source>
</evidence>
<dbReference type="EMBL" id="JYDP01000063">
    <property type="protein sequence ID" value="KRZ10143.1"/>
    <property type="molecule type" value="Genomic_DNA"/>
</dbReference>
<proteinExistence type="predicted"/>
<dbReference type="Proteomes" id="UP000055024">
    <property type="component" value="Unassembled WGS sequence"/>
</dbReference>